<sequence length="84" mass="9910">MDKQQELDCQRTLEGLEELATFMSYRSDCSGLRILTIETIGEAEQRESAERRADVISIERRRRLKHQPITISKELRFNDLNFHS</sequence>
<evidence type="ECO:0000313" key="2">
    <source>
        <dbReference type="Proteomes" id="UP000029999"/>
    </source>
</evidence>
<comment type="caution">
    <text evidence="1">The sequence shown here is derived from an EMBL/GenBank/DDBJ whole genome shotgun (WGS) entry which is preliminary data.</text>
</comment>
<organism evidence="1 2">
    <name type="scientific">Methylophaga thiooxydans</name>
    <dbReference type="NCBI Taxonomy" id="392484"/>
    <lineage>
        <taxon>Bacteria</taxon>
        <taxon>Pseudomonadati</taxon>
        <taxon>Pseudomonadota</taxon>
        <taxon>Gammaproteobacteria</taxon>
        <taxon>Thiotrichales</taxon>
        <taxon>Piscirickettsiaceae</taxon>
        <taxon>Methylophaga</taxon>
    </lineage>
</organism>
<evidence type="ECO:0000313" key="1">
    <source>
        <dbReference type="EMBL" id="KGM08223.1"/>
    </source>
</evidence>
<reference evidence="1 2" key="1">
    <citation type="submission" date="2014-09" db="EMBL/GenBank/DDBJ databases">
        <authorList>
            <person name="Grob C."/>
            <person name="Taubert M."/>
            <person name="Howat A.M."/>
            <person name="Burns O.J."/>
            <person name="Dixon J.L."/>
            <person name="Chen Y."/>
            <person name="Murrell J.C."/>
        </authorList>
    </citation>
    <scope>NUCLEOTIDE SEQUENCE [LARGE SCALE GENOMIC DNA]</scope>
    <source>
        <strain evidence="1">L4</strain>
    </source>
</reference>
<proteinExistence type="predicted"/>
<protein>
    <submittedName>
        <fullName evidence="1">Uncharacterized protein</fullName>
    </submittedName>
</protein>
<dbReference type="EMBL" id="JRQD01000001">
    <property type="protein sequence ID" value="KGM08223.1"/>
    <property type="molecule type" value="Genomic_DNA"/>
</dbReference>
<dbReference type="AlphaFoldDB" id="A0A0A0BIB4"/>
<name>A0A0A0BIB4_9GAMM</name>
<gene>
    <name evidence="1" type="ORF">LP43_0646</name>
</gene>
<dbReference type="Proteomes" id="UP000029999">
    <property type="component" value="Unassembled WGS sequence"/>
</dbReference>
<accession>A0A0A0BIB4</accession>
<dbReference type="RefSeq" id="WP_036311863.1">
    <property type="nucleotide sequence ID" value="NZ_JRQD01000001.1"/>
</dbReference>